<feature type="signal peptide" evidence="1">
    <location>
        <begin position="1"/>
        <end position="21"/>
    </location>
</feature>
<feature type="domain" description="Chitin-binding type-2" evidence="2">
    <location>
        <begin position="23"/>
        <end position="50"/>
    </location>
</feature>
<dbReference type="Pfam" id="PF01607">
    <property type="entry name" value="CBM_14"/>
    <property type="match status" value="1"/>
</dbReference>
<keyword evidence="1" id="KW-0732">Signal</keyword>
<evidence type="ECO:0000259" key="2">
    <source>
        <dbReference type="Pfam" id="PF01607"/>
    </source>
</evidence>
<dbReference type="RefSeq" id="WP_175570435.1">
    <property type="nucleotide sequence ID" value="NZ_FSRL01000001.1"/>
</dbReference>
<evidence type="ECO:0000313" key="4">
    <source>
        <dbReference type="Proteomes" id="UP000184932"/>
    </source>
</evidence>
<dbReference type="GO" id="GO:0005576">
    <property type="term" value="C:extracellular region"/>
    <property type="evidence" value="ECO:0007669"/>
    <property type="project" value="InterPro"/>
</dbReference>
<gene>
    <name evidence="3" type="ORF">SAMN05444002_1627</name>
</gene>
<keyword evidence="4" id="KW-1185">Reference proteome</keyword>
<dbReference type="InterPro" id="IPR036508">
    <property type="entry name" value="Chitin-bd_dom_sf"/>
</dbReference>
<dbReference type="InterPro" id="IPR002557">
    <property type="entry name" value="Chitin-bd_dom"/>
</dbReference>
<dbReference type="AlphaFoldDB" id="A0A1N6FF92"/>
<evidence type="ECO:0000313" key="3">
    <source>
        <dbReference type="EMBL" id="SIN93951.1"/>
    </source>
</evidence>
<protein>
    <submittedName>
        <fullName evidence="3">Chitin binding Peritrophin-A domain-containing protein</fullName>
    </submittedName>
</protein>
<dbReference type="Proteomes" id="UP000184932">
    <property type="component" value="Unassembled WGS sequence"/>
</dbReference>
<sequence>MKTKTALAALALAFAPVLAHAECASKHEVTMSCAEGTVWDEKTSSCITPTG</sequence>
<name>A0A1N6FF92_9RHOB</name>
<accession>A0A1N6FF92</accession>
<dbReference type="SUPFAM" id="SSF57625">
    <property type="entry name" value="Invertebrate chitin-binding proteins"/>
    <property type="match status" value="1"/>
</dbReference>
<feature type="chain" id="PRO_5013088250" evidence="1">
    <location>
        <begin position="22"/>
        <end position="51"/>
    </location>
</feature>
<dbReference type="EMBL" id="FSRL01000001">
    <property type="protein sequence ID" value="SIN93951.1"/>
    <property type="molecule type" value="Genomic_DNA"/>
</dbReference>
<organism evidence="3 4">
    <name type="scientific">Vannielia litorea</name>
    <dbReference type="NCBI Taxonomy" id="1217970"/>
    <lineage>
        <taxon>Bacteria</taxon>
        <taxon>Pseudomonadati</taxon>
        <taxon>Pseudomonadota</taxon>
        <taxon>Alphaproteobacteria</taxon>
        <taxon>Rhodobacterales</taxon>
        <taxon>Paracoccaceae</taxon>
        <taxon>Vannielia</taxon>
    </lineage>
</organism>
<dbReference type="GO" id="GO:0008061">
    <property type="term" value="F:chitin binding"/>
    <property type="evidence" value="ECO:0007669"/>
    <property type="project" value="InterPro"/>
</dbReference>
<proteinExistence type="predicted"/>
<evidence type="ECO:0000256" key="1">
    <source>
        <dbReference type="SAM" id="SignalP"/>
    </source>
</evidence>
<reference evidence="4" key="1">
    <citation type="submission" date="2016-11" db="EMBL/GenBank/DDBJ databases">
        <authorList>
            <person name="Varghese N."/>
            <person name="Submissions S."/>
        </authorList>
    </citation>
    <scope>NUCLEOTIDE SEQUENCE [LARGE SCALE GENOMIC DNA]</scope>
    <source>
        <strain evidence="4">DSM 29440</strain>
    </source>
</reference>